<dbReference type="InterPro" id="IPR000185">
    <property type="entry name" value="SecA"/>
</dbReference>
<feature type="compositionally biased region" description="Basic and acidic residues" evidence="2">
    <location>
        <begin position="965"/>
        <end position="974"/>
    </location>
</feature>
<keyword evidence="5" id="KW-1185">Reference proteome</keyword>
<accession>A0AB34J9Q0</accession>
<evidence type="ECO:0000313" key="4">
    <source>
        <dbReference type="EMBL" id="KAL1518760.1"/>
    </source>
</evidence>
<dbReference type="InterPro" id="IPR027417">
    <property type="entry name" value="P-loop_NTPase"/>
</dbReference>
<keyword evidence="1" id="KW-0175">Coiled coil</keyword>
<dbReference type="Pfam" id="PF07517">
    <property type="entry name" value="SecA_DEAD"/>
    <property type="match status" value="1"/>
</dbReference>
<dbReference type="InterPro" id="IPR011115">
    <property type="entry name" value="SecA_DEAD"/>
</dbReference>
<name>A0AB34J9Q0_PRYPA</name>
<evidence type="ECO:0000313" key="5">
    <source>
        <dbReference type="Proteomes" id="UP001515480"/>
    </source>
</evidence>
<protein>
    <recommendedName>
        <fullName evidence="3">SecA DEAD-like N-terminal domain-containing protein</fullName>
    </recommendedName>
</protein>
<evidence type="ECO:0000256" key="2">
    <source>
        <dbReference type="SAM" id="MobiDB-lite"/>
    </source>
</evidence>
<reference evidence="4 5" key="1">
    <citation type="journal article" date="2024" name="Science">
        <title>Giant polyketide synthase enzymes in the biosynthesis of giant marine polyether toxins.</title>
        <authorList>
            <person name="Fallon T.R."/>
            <person name="Shende V.V."/>
            <person name="Wierzbicki I.H."/>
            <person name="Pendleton A.L."/>
            <person name="Watervoot N.F."/>
            <person name="Auber R.P."/>
            <person name="Gonzalez D.J."/>
            <person name="Wisecaver J.H."/>
            <person name="Moore B.S."/>
        </authorList>
    </citation>
    <scope>NUCLEOTIDE SEQUENCE [LARGE SCALE GENOMIC DNA]</scope>
    <source>
        <strain evidence="4 5">12B1</strain>
    </source>
</reference>
<dbReference type="GO" id="GO:0017038">
    <property type="term" value="P:protein import"/>
    <property type="evidence" value="ECO:0007669"/>
    <property type="project" value="InterPro"/>
</dbReference>
<sequence length="2700" mass="296760">MYKAGAAIVESSLFSQPLSRPRSILAPPILPARPPSAPFPRVSPRTSLPSPVERTSLPQLFPPPLPPMNGQGRPRPPKARNSSAGLVIDEEEHDRETRRKAAAAKLEEIMNTAPLKLDTDSLAAAVDEAEACGVLQSMVARAQSKLRYAQKVKRTAEKKRAEADLLLLASAPLEETDVKALNRAIRRATELGVSVSARNRSQTVMQKAEDLQTLAQMDKAVVEQRRAAAVVELERLMKLAPLVLKQEELRAAIAEAELVGVPKVGALKTALDKLTYVEKTQSAARRKAILTEINDACDVPPLSLDVAALEALIDEAGGLEVTHEDLIPAREALEGALAAQAAARAAKRLAAEAELERLLAMLLPDTAATELAAAVSAAEEIEASPEVLRRANERLKEIERRDEAAATLAAATGAELLATDCAWVRSSWSEATQAGVAIDVLQAAQKKLRAAEAAQRPRDMATAQIKRLTSMKPLDIDVPYFKELIAKAKPLGVLPATIRAANAVLSEAVVVQSRRDSAAANLLVAASVVPCDTSSLSQALARAEEAGVSQSLSRLPKLILAEAESGRADGRKGIAERLKADKAMAKRAAAERVAMERAAAATTAAEKEAEAHALQMRSAADEAAEKARLTAQSALDANYHLRASEQAVLKTRVKMQQMLEHTHVKLTLVTHLDVPLEQVDVRHEIRALCAKLPHANERMLFVSVHAADGEATHGSSLMRTQSIARYSLARAYSLAGPHRGVSMVQSDSAPGLGGEASQVKAVYFAPLDGEAREGLPLAALGAVSKATKAEVSNFVEARAEYDARVAAYEAEFAKLAKVEDAEGEFEVRRKIYSRADELNSLVELCATKAQADEEETRRARAAALQAQADAEAANQAMKPAVEKAEARAQEANAEYDSATQATEQARRLAVHARREAEWAKQAAEVALLTLNATKAMMATSPDSKKQAATQDTGATKGPDPSSRPASRDKGAGDKKVKKSWNFGMHFGMPKVRGIKTLTIAQAHSVEHIDDQSSNRHGSRSGSERLESPRSPPPMLSDHQTDKLGKTMRRASSVMLLTFGGEVTNLAATMAEVQQKAFDPEAYDVRPPDGFAWAPLSLTFKSSRLELLLRLTRNGIYNEVAACQWVARECAVTDPTLVEAFVARLSAENPLEPLNEAAFGAVLENFLGQLLALTSLGLGREPPRCWLDPPRQTFDGGPMGTSLGLGLEQPRTAGEWASIAEHALVLLGMAALASQNGRTDPGLAGLLHAWNHAASLLPLDMMKAHLTEVYKFNAAAFFEASDEASEEVAWDGSRLERHAVQVEAALFALVKLAWDLPNAEGALAAIEHLLLSDASIFRETYMRKGSRLRSHVEAVLASPGTKFRLDKRWESLVNDSLIDLPYFWSEPALGLFGCHIGYEAEVACVKGILAKAGGASFYLEYLKRICDMDSSTAADTADHPEETVRANLRGLLEHHHLVISAGGAPRSVEEGEVAALYRCVVYILGASMRSRGEFDALLPVWLNDDQHVSPTAALAGAAALFEQELAEHEAGYRQRREAAGLSPEDEAHERVILAMMALFVKRPEALTGFQNLVPRVFDVYLAQKTILRSKVGEMLRGGGTDANLVTQIEMDDNLVRQTFFWSAPGMKLFGGHPDLQDADKLRGTLSEALAQQPSILVAFLQQTITALENTAKAPDAARTAVLCLDALLGYIQNTDGALLKFRSDVMTAVKALLDASIRYYDFMFEGCVKAWCDSEASSLVVSAFVADFKLELQSEKAVSTKDAQSQEYIVQCLAALFIAQPSRLDAFQQLVPRVFETHLQLKSAARNRLNALLLKSSFDETLEYLIAETDDLVRAPFFWNDQVMPLCTKKCIANDYPTLNTATLKKADGTVLRLFPSLLALLLRLSSIRGGDPTEIARRTKEVLDQFERNPDQQQFILTIFETLDERSRDNPRDFDSIKLTDLSDVAQNGVQTISSVQGDKMELCERAMTTLLQAYIKERNPSEWKFLFKEATNIGFMVKYMFRENLPLAKEKFSLAVSNKDNFKKMPKPAEAQEALRALAEHTMDSYGDVGIFDPQELANIDFLNNPELLVDLVHGSKSRMSRVEKADMQMMTEVTTEWMRYMVEKKFPPLTPHHTQAFTVMMMARCYQEHLSELARIEKSRSKKGIELRAFIAQLATGEGKSIVIAMLAVFMTQLFGLKVHVLENNEGLLERDFRQNKPFYERFKIKSSTDLDDEEAQIVYCLKANMNKHFLRQMLKGSLDAELKRTVIIVDEVDDLVVNERPINFYVKKDTERTPDLHACYKALKEAQGQSTASKPVGVDQSVWQFACQVAHDAENNFKEGVHWRLVNEGGIERVLMLNEQGEVPKVPLSAPWLEYLSYKILDKEPSAQSRYATICTPCMFNKYAGIFGLTGSVGGTAELKYLTKTYSAVKFDVPRFLDTCVGNARKEVKNHGVELVDSQDALVARVGALAEEYYKLVPVLVICSCPEEVVQVVDMLKGKTSIPSDEVLRFTEFDADGKSLKDSWQTIIEDSTKRLGGVGDNRCRVTVTDNFGGRGHDFQVIDKESNMNGGMLVIATSIPDEREWIQWKGRTARQDRPGQFYVILNKANKPFSEKPRLEAKLKKLNNDEKIEALLEVADEGIGAKLKAFEGLQAVGDKLNQLSEKYYEKHPRSMDDPWPHEKYFTSDSIMRNFMTVYVDKSPSEVTKLAKEELGIVLD</sequence>
<dbReference type="GO" id="GO:0005524">
    <property type="term" value="F:ATP binding"/>
    <property type="evidence" value="ECO:0007669"/>
    <property type="project" value="InterPro"/>
</dbReference>
<organism evidence="4 5">
    <name type="scientific">Prymnesium parvum</name>
    <name type="common">Toxic golden alga</name>
    <dbReference type="NCBI Taxonomy" id="97485"/>
    <lineage>
        <taxon>Eukaryota</taxon>
        <taxon>Haptista</taxon>
        <taxon>Haptophyta</taxon>
        <taxon>Prymnesiophyceae</taxon>
        <taxon>Prymnesiales</taxon>
        <taxon>Prymnesiaceae</taxon>
        <taxon>Prymnesium</taxon>
    </lineage>
</organism>
<dbReference type="PANTHER" id="PTHR30612:SF0">
    <property type="entry name" value="CHLOROPLAST PROTEIN-TRANSPORTING ATPASE"/>
    <property type="match status" value="1"/>
</dbReference>
<feature type="coiled-coil region" evidence="1">
    <location>
        <begin position="881"/>
        <end position="908"/>
    </location>
</feature>
<feature type="region of interest" description="Disordered" evidence="2">
    <location>
        <begin position="938"/>
        <end position="975"/>
    </location>
</feature>
<dbReference type="GO" id="GO:0006886">
    <property type="term" value="P:intracellular protein transport"/>
    <property type="evidence" value="ECO:0007669"/>
    <property type="project" value="InterPro"/>
</dbReference>
<dbReference type="EMBL" id="JBGBPQ010000010">
    <property type="protein sequence ID" value="KAL1518760.1"/>
    <property type="molecule type" value="Genomic_DNA"/>
</dbReference>
<gene>
    <name evidence="4" type="ORF">AB1Y20_003044</name>
</gene>
<dbReference type="SUPFAM" id="SSF52540">
    <property type="entry name" value="P-loop containing nucleoside triphosphate hydrolases"/>
    <property type="match status" value="2"/>
</dbReference>
<dbReference type="PANTHER" id="PTHR30612">
    <property type="entry name" value="SECA INNER MEMBRANE COMPONENT OF SEC PROTEIN SECRETION SYSTEM"/>
    <property type="match status" value="1"/>
</dbReference>
<evidence type="ECO:0000256" key="1">
    <source>
        <dbReference type="SAM" id="Coils"/>
    </source>
</evidence>
<proteinExistence type="predicted"/>
<dbReference type="Proteomes" id="UP001515480">
    <property type="component" value="Unassembled WGS sequence"/>
</dbReference>
<feature type="region of interest" description="Disordered" evidence="2">
    <location>
        <begin position="29"/>
        <end position="96"/>
    </location>
</feature>
<dbReference type="GO" id="GO:0006605">
    <property type="term" value="P:protein targeting"/>
    <property type="evidence" value="ECO:0007669"/>
    <property type="project" value="InterPro"/>
</dbReference>
<evidence type="ECO:0000259" key="3">
    <source>
        <dbReference type="Pfam" id="PF07517"/>
    </source>
</evidence>
<dbReference type="GO" id="GO:0016020">
    <property type="term" value="C:membrane"/>
    <property type="evidence" value="ECO:0007669"/>
    <property type="project" value="InterPro"/>
</dbReference>
<dbReference type="Gene3D" id="3.40.50.300">
    <property type="entry name" value="P-loop containing nucleotide triphosphate hydrolases"/>
    <property type="match status" value="2"/>
</dbReference>
<feature type="domain" description="SecA DEAD-like N-terminal" evidence="3">
    <location>
        <begin position="2151"/>
        <end position="2396"/>
    </location>
</feature>
<comment type="caution">
    <text evidence="4">The sequence shown here is derived from an EMBL/GenBank/DDBJ whole genome shotgun (WGS) entry which is preliminary data.</text>
</comment>
<feature type="region of interest" description="Disordered" evidence="2">
    <location>
        <begin position="1005"/>
        <end position="1043"/>
    </location>
</feature>
<feature type="compositionally biased region" description="Pro residues" evidence="2">
    <location>
        <begin position="29"/>
        <end position="38"/>
    </location>
</feature>